<keyword evidence="2 8" id="KW-0813">Transport</keyword>
<dbReference type="GO" id="GO:0005886">
    <property type="term" value="C:plasma membrane"/>
    <property type="evidence" value="ECO:0007669"/>
    <property type="project" value="UniProtKB-SubCell"/>
</dbReference>
<organism evidence="11 12">
    <name type="scientific">Leptotrichia hofstadii</name>
    <dbReference type="NCBI Taxonomy" id="157688"/>
    <lineage>
        <taxon>Bacteria</taxon>
        <taxon>Fusobacteriati</taxon>
        <taxon>Fusobacteriota</taxon>
        <taxon>Fusobacteriia</taxon>
        <taxon>Fusobacteriales</taxon>
        <taxon>Leptotrichiaceae</taxon>
        <taxon>Leptotrichia</taxon>
    </lineage>
</organism>
<keyword evidence="5 8" id="KW-0653">Protein transport</keyword>
<name>A0A510JJB5_9FUSO</name>
<dbReference type="OrthoDB" id="4045at2"/>
<evidence type="ECO:0000256" key="5">
    <source>
        <dbReference type="ARBA" id="ARBA00022927"/>
    </source>
</evidence>
<dbReference type="PANTHER" id="PTHR30625:SF15">
    <property type="entry name" value="BIOPOLYMER TRANSPORT PROTEIN EXBB"/>
    <property type="match status" value="1"/>
</dbReference>
<evidence type="ECO:0000256" key="9">
    <source>
        <dbReference type="SAM" id="Phobius"/>
    </source>
</evidence>
<sequence length="208" mass="22879">MLKYLFDGGIFMWVILLASISGLAVIIEKLYTFLSKEKKLSENEKNQLYKALRTGSREEILKLCKDKTDSVSKSVTKIVSNTDINFDELDNSHRQVIEGIISESILEQTTELEKGMSLLGTVVNAAPQLGLLGTVTGMIAAFSALTRNGTSTAKIVAGGISEALYTTAFGLIVAIPALVFYNYFNRRIDVIVAEMERAALQFLSRVKD</sequence>
<evidence type="ECO:0000256" key="3">
    <source>
        <dbReference type="ARBA" id="ARBA00022475"/>
    </source>
</evidence>
<dbReference type="Proteomes" id="UP000321892">
    <property type="component" value="Chromosome"/>
</dbReference>
<keyword evidence="3" id="KW-1003">Cell membrane</keyword>
<dbReference type="RefSeq" id="WP_026746506.1">
    <property type="nucleotide sequence ID" value="NZ_AP019823.1"/>
</dbReference>
<dbReference type="EMBL" id="AP019823">
    <property type="protein sequence ID" value="BBM38355.1"/>
    <property type="molecule type" value="Genomic_DNA"/>
</dbReference>
<evidence type="ECO:0000313" key="12">
    <source>
        <dbReference type="Proteomes" id="UP000321892"/>
    </source>
</evidence>
<proteinExistence type="inferred from homology"/>
<comment type="subcellular location">
    <subcellularLocation>
        <location evidence="1">Cell membrane</location>
        <topology evidence="1">Multi-pass membrane protein</topology>
    </subcellularLocation>
    <subcellularLocation>
        <location evidence="8">Membrane</location>
        <topology evidence="8">Multi-pass membrane protein</topology>
    </subcellularLocation>
</comment>
<evidence type="ECO:0000313" key="11">
    <source>
        <dbReference type="EMBL" id="BBM38355.1"/>
    </source>
</evidence>
<accession>A0A510JJB5</accession>
<evidence type="ECO:0000256" key="8">
    <source>
        <dbReference type="RuleBase" id="RU004057"/>
    </source>
</evidence>
<feature type="domain" description="MotA/TolQ/ExbB proton channel" evidence="10">
    <location>
        <begin position="89"/>
        <end position="196"/>
    </location>
</feature>
<feature type="transmembrane region" description="Helical" evidence="9">
    <location>
        <begin position="12"/>
        <end position="31"/>
    </location>
</feature>
<dbReference type="InterPro" id="IPR002898">
    <property type="entry name" value="MotA_ExbB_proton_chnl"/>
</dbReference>
<evidence type="ECO:0000256" key="6">
    <source>
        <dbReference type="ARBA" id="ARBA00022989"/>
    </source>
</evidence>
<keyword evidence="6 9" id="KW-1133">Transmembrane helix</keyword>
<dbReference type="GO" id="GO:0017038">
    <property type="term" value="P:protein import"/>
    <property type="evidence" value="ECO:0007669"/>
    <property type="project" value="TreeGrafter"/>
</dbReference>
<dbReference type="PANTHER" id="PTHR30625">
    <property type="entry name" value="PROTEIN TOLQ"/>
    <property type="match status" value="1"/>
</dbReference>
<dbReference type="InterPro" id="IPR050790">
    <property type="entry name" value="ExbB/TolQ_transport"/>
</dbReference>
<keyword evidence="4 9" id="KW-0812">Transmembrane</keyword>
<evidence type="ECO:0000256" key="1">
    <source>
        <dbReference type="ARBA" id="ARBA00004651"/>
    </source>
</evidence>
<evidence type="ECO:0000256" key="7">
    <source>
        <dbReference type="ARBA" id="ARBA00023136"/>
    </source>
</evidence>
<feature type="transmembrane region" description="Helical" evidence="9">
    <location>
        <begin position="118"/>
        <end position="143"/>
    </location>
</feature>
<evidence type="ECO:0000256" key="2">
    <source>
        <dbReference type="ARBA" id="ARBA00022448"/>
    </source>
</evidence>
<feature type="transmembrane region" description="Helical" evidence="9">
    <location>
        <begin position="163"/>
        <end position="184"/>
    </location>
</feature>
<dbReference type="KEGG" id="lhf:JCM16775_1063"/>
<gene>
    <name evidence="11" type="ORF">JCM16775_1063</name>
</gene>
<reference evidence="11 12" key="1">
    <citation type="submission" date="2019-07" db="EMBL/GenBank/DDBJ databases">
        <title>Complete Genome Sequence of Leptotrichia hofstadii Strain JCM16775.</title>
        <authorList>
            <person name="Watanabe S."/>
            <person name="Cui L."/>
        </authorList>
    </citation>
    <scope>NUCLEOTIDE SEQUENCE [LARGE SCALE GENOMIC DNA]</scope>
    <source>
        <strain evidence="11 12">JCM16775</strain>
    </source>
</reference>
<dbReference type="AlphaFoldDB" id="A0A510JJB5"/>
<keyword evidence="12" id="KW-1185">Reference proteome</keyword>
<comment type="similarity">
    <text evidence="8">Belongs to the exbB/tolQ family.</text>
</comment>
<evidence type="ECO:0000256" key="4">
    <source>
        <dbReference type="ARBA" id="ARBA00022692"/>
    </source>
</evidence>
<keyword evidence="7 9" id="KW-0472">Membrane</keyword>
<protein>
    <submittedName>
        <fullName evidence="11">MotA/TolQ/ExbB proton channel</fullName>
    </submittedName>
</protein>
<evidence type="ECO:0000259" key="10">
    <source>
        <dbReference type="Pfam" id="PF01618"/>
    </source>
</evidence>
<dbReference type="Pfam" id="PF01618">
    <property type="entry name" value="MotA_ExbB"/>
    <property type="match status" value="1"/>
</dbReference>